<accession>A0ABT8YD34</accession>
<protein>
    <submittedName>
        <fullName evidence="1">Uncharacterized protein</fullName>
    </submittedName>
</protein>
<keyword evidence="2" id="KW-1185">Reference proteome</keyword>
<organism evidence="1 2">
    <name type="scientific">Sphingomonas natans</name>
    <dbReference type="NCBI Taxonomy" id="3063330"/>
    <lineage>
        <taxon>Bacteria</taxon>
        <taxon>Pseudomonadati</taxon>
        <taxon>Pseudomonadota</taxon>
        <taxon>Alphaproteobacteria</taxon>
        <taxon>Sphingomonadales</taxon>
        <taxon>Sphingomonadaceae</taxon>
        <taxon>Sphingomonas</taxon>
    </lineage>
</organism>
<dbReference type="InterPro" id="IPR036514">
    <property type="entry name" value="SGNH_hydro_sf"/>
</dbReference>
<comment type="caution">
    <text evidence="1">The sequence shown here is derived from an EMBL/GenBank/DDBJ whole genome shotgun (WGS) entry which is preliminary data.</text>
</comment>
<dbReference type="Proteomes" id="UP001169764">
    <property type="component" value="Unassembled WGS sequence"/>
</dbReference>
<dbReference type="Gene3D" id="3.40.50.1110">
    <property type="entry name" value="SGNH hydrolase"/>
    <property type="match status" value="1"/>
</dbReference>
<proteinExistence type="predicted"/>
<gene>
    <name evidence="1" type="ORF">Q4F19_17790</name>
</gene>
<evidence type="ECO:0000313" key="1">
    <source>
        <dbReference type="EMBL" id="MDO6416243.1"/>
    </source>
</evidence>
<sequence>MSASSEQGRSSIRQTRVSRGRSVAQACLLRLARRRIPSTRLAASYPRLYLFGDSLVDVGNAFSGSKGIQANPTNSYSDLCFNNGLIFRGQSRQRHGAPANMRWN</sequence>
<evidence type="ECO:0000313" key="2">
    <source>
        <dbReference type="Proteomes" id="UP001169764"/>
    </source>
</evidence>
<name>A0ABT8YD34_9SPHN</name>
<reference evidence="1" key="1">
    <citation type="submission" date="2023-07" db="EMBL/GenBank/DDBJ databases">
        <authorList>
            <person name="Kim M."/>
        </authorList>
    </citation>
    <scope>NUCLEOTIDE SEQUENCE</scope>
    <source>
        <strain evidence="1">BIUV-7</strain>
    </source>
</reference>
<dbReference type="RefSeq" id="WP_303545480.1">
    <property type="nucleotide sequence ID" value="NZ_JAUOTP010000009.1"/>
</dbReference>
<dbReference type="EMBL" id="JAUOTP010000009">
    <property type="protein sequence ID" value="MDO6416243.1"/>
    <property type="molecule type" value="Genomic_DNA"/>
</dbReference>